<accession>A0A812KSP2</accession>
<feature type="non-terminal residue" evidence="2">
    <location>
        <position position="464"/>
    </location>
</feature>
<feature type="region of interest" description="Disordered" evidence="1">
    <location>
        <begin position="162"/>
        <end position="206"/>
    </location>
</feature>
<gene>
    <name evidence="2" type="primary">Stag1</name>
    <name evidence="2" type="ORF">SNAT2548_LOCUS10045</name>
</gene>
<keyword evidence="3" id="KW-1185">Reference proteome</keyword>
<feature type="non-terminal residue" evidence="2">
    <location>
        <position position="1"/>
    </location>
</feature>
<dbReference type="EMBL" id="CAJNDS010000809">
    <property type="protein sequence ID" value="CAE7235447.1"/>
    <property type="molecule type" value="Genomic_DNA"/>
</dbReference>
<dbReference type="SUPFAM" id="SSF48371">
    <property type="entry name" value="ARM repeat"/>
    <property type="match status" value="1"/>
</dbReference>
<evidence type="ECO:0000256" key="1">
    <source>
        <dbReference type="SAM" id="MobiDB-lite"/>
    </source>
</evidence>
<dbReference type="AlphaFoldDB" id="A0A812KSP2"/>
<dbReference type="OrthoDB" id="498590at2759"/>
<name>A0A812KSP2_9DINO</name>
<dbReference type="InterPro" id="IPR016024">
    <property type="entry name" value="ARM-type_fold"/>
</dbReference>
<organism evidence="2 3">
    <name type="scientific">Symbiodinium natans</name>
    <dbReference type="NCBI Taxonomy" id="878477"/>
    <lineage>
        <taxon>Eukaryota</taxon>
        <taxon>Sar</taxon>
        <taxon>Alveolata</taxon>
        <taxon>Dinophyceae</taxon>
        <taxon>Suessiales</taxon>
        <taxon>Symbiodiniaceae</taxon>
        <taxon>Symbiodinium</taxon>
    </lineage>
</organism>
<dbReference type="Proteomes" id="UP000604046">
    <property type="component" value="Unassembled WGS sequence"/>
</dbReference>
<feature type="compositionally biased region" description="Low complexity" evidence="1">
    <location>
        <begin position="175"/>
        <end position="189"/>
    </location>
</feature>
<sequence>ACTIFLPEMPRLMDICRPDEEQFLLLSHLCKILLEYAVENSQSQVLVNAKAMCLALRRAIEDPVPMETMRNCADSLLSLAKNFDEAKTVFLDLSKEVHKICVDLLQDNRRLQELRTALYRFLTLVNRGIDMSFGSTSMLRRQLALLQSRVGWSRERRKLLEQAQRDSVKEEPNTSPRSPRSPLWSPFSPGGETAGPRKRRRLQSRPEDVPDVRLTLLMLESVVASVMWHVRMAFWVETQGVSPEGRKAAELQVAEMLQGFTELPLLRAELPSMMTELRNVCLELVDSDFNSPVQACAFSAYMTLVQNCVGVSDTLSLEVDESGQPAAATGWGGTYKVRVPKDHMQVLFNHLNGLYVSLTDAEIEGVPFSAEGYRLQPKKNSYHPVPNQGTLTSLRHLALQMMQTPGEDPEAGGHLEISKTDLLLFAVLATRQVMECELEDIIAGPMATLVLTQLEKARPKPLKE</sequence>
<reference evidence="2" key="1">
    <citation type="submission" date="2021-02" db="EMBL/GenBank/DDBJ databases">
        <authorList>
            <person name="Dougan E. K."/>
            <person name="Rhodes N."/>
            <person name="Thang M."/>
            <person name="Chan C."/>
        </authorList>
    </citation>
    <scope>NUCLEOTIDE SEQUENCE</scope>
</reference>
<protein>
    <submittedName>
        <fullName evidence="2">Stag1 protein</fullName>
    </submittedName>
</protein>
<evidence type="ECO:0000313" key="2">
    <source>
        <dbReference type="EMBL" id="CAE7235447.1"/>
    </source>
</evidence>
<proteinExistence type="predicted"/>
<comment type="caution">
    <text evidence="2">The sequence shown here is derived from an EMBL/GenBank/DDBJ whole genome shotgun (WGS) entry which is preliminary data.</text>
</comment>
<evidence type="ECO:0000313" key="3">
    <source>
        <dbReference type="Proteomes" id="UP000604046"/>
    </source>
</evidence>
<feature type="compositionally biased region" description="Basic and acidic residues" evidence="1">
    <location>
        <begin position="162"/>
        <end position="172"/>
    </location>
</feature>